<dbReference type="Proteomes" id="UP000185210">
    <property type="component" value="Unassembled WGS sequence"/>
</dbReference>
<protein>
    <submittedName>
        <fullName evidence="2">Uncharacterized protein</fullName>
    </submittedName>
</protein>
<accession>A0AB38D2Z7</accession>
<evidence type="ECO:0000313" key="3">
    <source>
        <dbReference type="Proteomes" id="UP000185210"/>
    </source>
</evidence>
<dbReference type="EMBL" id="FSHM01000006">
    <property type="protein sequence ID" value="SIB50614.1"/>
    <property type="molecule type" value="Genomic_DNA"/>
</dbReference>
<dbReference type="RefSeq" id="WP_052544251.1">
    <property type="nucleotide sequence ID" value="NZ_CAACXP010000004.1"/>
</dbReference>
<sequence>MAFIEPTEQDRANARSRQLPHALESQLAVRTAAIAKISELADARFQAAPGDPPLWETTFAAVAHYRKHRKVSRDWIEATAGAVIKAGAPSGPTCDRFGIGRATMQQVMAGHESLAMLTDAESKPKKKGVAGNGAAA</sequence>
<feature type="region of interest" description="Disordered" evidence="1">
    <location>
        <begin position="117"/>
        <end position="136"/>
    </location>
</feature>
<gene>
    <name evidence="2" type="ORF">SAMEA2070301_03898</name>
</gene>
<name>A0AB38D2Z7_9MYCO</name>
<reference evidence="2 3" key="1">
    <citation type="submission" date="2016-11" db="EMBL/GenBank/DDBJ databases">
        <authorList>
            <consortium name="Pathogen Informatics"/>
        </authorList>
    </citation>
    <scope>NUCLEOTIDE SEQUENCE [LARGE SCALE GENOMIC DNA]</scope>
    <source>
        <strain evidence="2 3">104</strain>
    </source>
</reference>
<proteinExistence type="predicted"/>
<evidence type="ECO:0000256" key="1">
    <source>
        <dbReference type="SAM" id="MobiDB-lite"/>
    </source>
</evidence>
<dbReference type="AlphaFoldDB" id="A0AB38D2Z7"/>
<evidence type="ECO:0000313" key="2">
    <source>
        <dbReference type="EMBL" id="SIB50614.1"/>
    </source>
</evidence>
<comment type="caution">
    <text evidence="2">The sequence shown here is derived from an EMBL/GenBank/DDBJ whole genome shotgun (WGS) entry which is preliminary data.</text>
</comment>
<organism evidence="2 3">
    <name type="scientific">Mycobacteroides abscessus subsp. abscessus</name>
    <dbReference type="NCBI Taxonomy" id="1185650"/>
    <lineage>
        <taxon>Bacteria</taxon>
        <taxon>Bacillati</taxon>
        <taxon>Actinomycetota</taxon>
        <taxon>Actinomycetes</taxon>
        <taxon>Mycobacteriales</taxon>
        <taxon>Mycobacteriaceae</taxon>
        <taxon>Mycobacteroides</taxon>
        <taxon>Mycobacteroides abscessus</taxon>
    </lineage>
</organism>